<keyword evidence="1" id="KW-0812">Transmembrane</keyword>
<keyword evidence="1" id="KW-0472">Membrane</keyword>
<protein>
    <submittedName>
        <fullName evidence="2">Uncharacterized protein</fullName>
    </submittedName>
</protein>
<keyword evidence="1" id="KW-1133">Transmembrane helix</keyword>
<dbReference type="OrthoDB" id="7869911at2"/>
<name>A0A5B8IWI5_9RHOB</name>
<evidence type="ECO:0000313" key="3">
    <source>
        <dbReference type="Proteomes" id="UP000318483"/>
    </source>
</evidence>
<evidence type="ECO:0000256" key="1">
    <source>
        <dbReference type="SAM" id="Phobius"/>
    </source>
</evidence>
<gene>
    <name evidence="2" type="ORF">FPZ52_05785</name>
</gene>
<accession>A0A5B8IWI5</accession>
<dbReference type="EMBL" id="CP042261">
    <property type="protein sequence ID" value="QDY69191.1"/>
    <property type="molecule type" value="Genomic_DNA"/>
</dbReference>
<sequence>MPLDRLVLILIVVIAAAGLTVGIGLWVLSAFEFPGIAGLVAVPFMLLAYILWRLVYERLTNNENRRYDDIEH</sequence>
<organism evidence="2 3">
    <name type="scientific">Qingshengfaniella alkalisoli</name>
    <dbReference type="NCBI Taxonomy" id="2599296"/>
    <lineage>
        <taxon>Bacteria</taxon>
        <taxon>Pseudomonadati</taxon>
        <taxon>Pseudomonadota</taxon>
        <taxon>Alphaproteobacteria</taxon>
        <taxon>Rhodobacterales</taxon>
        <taxon>Paracoccaceae</taxon>
        <taxon>Qingshengfaniella</taxon>
    </lineage>
</organism>
<feature type="transmembrane region" description="Helical" evidence="1">
    <location>
        <begin position="7"/>
        <end position="29"/>
    </location>
</feature>
<dbReference type="AlphaFoldDB" id="A0A5B8IWI5"/>
<dbReference type="RefSeq" id="WP_146364571.1">
    <property type="nucleotide sequence ID" value="NZ_CP042261.1"/>
</dbReference>
<keyword evidence="3" id="KW-1185">Reference proteome</keyword>
<dbReference type="Proteomes" id="UP000318483">
    <property type="component" value="Chromosome"/>
</dbReference>
<reference evidence="2 3" key="1">
    <citation type="submission" date="2019-07" db="EMBL/GenBank/DDBJ databases">
        <title>Litoreibacter alkalisoli sp. nov., isolated from saline-alkaline soil.</title>
        <authorList>
            <person name="Wang S."/>
            <person name="Xu L."/>
            <person name="Xing Y.-T."/>
            <person name="Sun J.-Q."/>
        </authorList>
    </citation>
    <scope>NUCLEOTIDE SEQUENCE [LARGE SCALE GENOMIC DNA]</scope>
    <source>
        <strain evidence="2 3">LN3S51</strain>
    </source>
</reference>
<feature type="transmembrane region" description="Helical" evidence="1">
    <location>
        <begin position="35"/>
        <end position="56"/>
    </location>
</feature>
<evidence type="ECO:0000313" key="2">
    <source>
        <dbReference type="EMBL" id="QDY69191.1"/>
    </source>
</evidence>
<dbReference type="KEGG" id="lit:FPZ52_05785"/>
<proteinExistence type="predicted"/>